<dbReference type="EMBL" id="JH818576">
    <property type="protein sequence ID" value="EKC39091.1"/>
    <property type="molecule type" value="Genomic_DNA"/>
</dbReference>
<dbReference type="InterPro" id="IPR010318">
    <property type="entry name" value="S-Me-THD_N"/>
</dbReference>
<dbReference type="PANTHER" id="PTHR11365:SF10">
    <property type="entry name" value="HYDANTOINASE_OXOPROLINASE"/>
    <property type="match status" value="1"/>
</dbReference>
<dbReference type="SUPFAM" id="SSF49842">
    <property type="entry name" value="TNF-like"/>
    <property type="match status" value="1"/>
</dbReference>
<organism evidence="1">
    <name type="scientific">Magallana gigas</name>
    <name type="common">Pacific oyster</name>
    <name type="synonym">Crassostrea gigas</name>
    <dbReference type="NCBI Taxonomy" id="29159"/>
    <lineage>
        <taxon>Eukaryota</taxon>
        <taxon>Metazoa</taxon>
        <taxon>Spiralia</taxon>
        <taxon>Lophotrochozoa</taxon>
        <taxon>Mollusca</taxon>
        <taxon>Bivalvia</taxon>
        <taxon>Autobranchia</taxon>
        <taxon>Pteriomorphia</taxon>
        <taxon>Ostreida</taxon>
        <taxon>Ostreoidea</taxon>
        <taxon>Ostreidae</taxon>
        <taxon>Magallana</taxon>
    </lineage>
</organism>
<dbReference type="Pfam" id="PF06032">
    <property type="entry name" value="S-Me-THD_N"/>
    <property type="match status" value="2"/>
</dbReference>
<dbReference type="Pfam" id="PF00386">
    <property type="entry name" value="C1q"/>
    <property type="match status" value="1"/>
</dbReference>
<dbReference type="Gene3D" id="2.60.120.40">
    <property type="match status" value="1"/>
</dbReference>
<gene>
    <name evidence="1" type="ORF">CGI_10020667</name>
</gene>
<dbReference type="HOGENOM" id="CLU_007154_0_0_1"/>
<dbReference type="PANTHER" id="PTHR11365">
    <property type="entry name" value="5-OXOPROLINASE RELATED"/>
    <property type="match status" value="1"/>
</dbReference>
<dbReference type="SUPFAM" id="SSF53067">
    <property type="entry name" value="Actin-like ATPase domain"/>
    <property type="match status" value="2"/>
</dbReference>
<dbReference type="Pfam" id="PF01968">
    <property type="entry name" value="Hydantoinase_A"/>
    <property type="match status" value="1"/>
</dbReference>
<dbReference type="InterPro" id="IPR008040">
    <property type="entry name" value="Hydant_A_N"/>
</dbReference>
<dbReference type="InterPro" id="IPR001073">
    <property type="entry name" value="C1q_dom"/>
</dbReference>
<dbReference type="InterPro" id="IPR043129">
    <property type="entry name" value="ATPase_NBD"/>
</dbReference>
<dbReference type="SMART" id="SM00110">
    <property type="entry name" value="C1Q"/>
    <property type="match status" value="1"/>
</dbReference>
<proteinExistence type="predicted"/>
<sequence>MMTSTAKRAVIGIDVGGTNTDAVVLNFDKDSVEVLASYKTPTTQDVTSGVKNALISVINNALEESPIALAQINIGTTHFVNAVVQRKNIVRVGVIRLCGPLSSEIPPFTDIPEDLQKHINGGFCLANGGYDFDGREISKLEKEEIFTFLKEITDKGVSNVVVSGIFSPVRIEHEEQVYRIIKEYNSELSVTLSHNIGQIGLLQRENAAILNEALKPLCRKTIEQFNSAVTEMGILCPIYLTKNDGTIIQRDLAIEYPVLAFSSGPTNSMRGAAYLSGLKEAIVIDIGGTTTDVGLIAKGFPRLSSTEIKIGGIRTNFSMPDVRSIGLGGGSYVRQDQGRVVVGPESAGLKILEESLVFADPENIKEKQITATDISVAARISRVGNSENVQHLEHSFVEEAVKTIRQMLEDCIDEAKITARDLPAILVGGGHILVDKNQKLVGVSELVIPEHSEVANAIGAALSQVSGNVEYVKSLEQLVNNPDTERIVTEAAKPGMSEEEKENAKKEARKVIYENVHITLLTEARQLAFDSALKAGAEEKSLYVLEEGDIPLSYLPGNVSKFYVKVIGDLDILHRPTYLVSNKLKQTDKHSRQSETIEVSKQIYSSTGSSLFMDSDSKHTPDSPVFNSDGEWVLSEFDVECISVGAGILGSGGGGPPYLGKLKALKSLKEGKQIRVADPLKMMEKADSENDLVVIIAIMGAPVIAEERLCSKECQDALQCMKNVYSDGYNNGEIPDSRNSIRQEGNVICIDNYRYSQEQVMDVSSKLMGKKNIVGVMSAEIGGMNAVEPFTVAADMNLPVLDCDGMGRAFPELQMFLPLIEGMLPYPSTLADAKGRQSVVLKCDTAKELENYFRKVVVEMGCLAGVIISSLQKHDVLNKTVMFTTSLAWRLGKAVINARHAKKSTAEAVLAVTGGKVLMVGKISNVIRKTEGGFNTGHVAIKSITTEHTLKVEFQNENLVALLQSGKKEEVVAMVPDLITIIDSDNGEPIPTEAVRYGLRVTVLTLPAHASLRTDRALAFVGPAAFGYSHLDYKPCGEPMKPISDFKVMLLVVLFASFSLYGFAKGGTNLQSSIPTKADMLKSLIYNNTRATLTLDSTAFKELIQLSSDSPSSPKSVSFSVNVMSTPLNPGAGQTVKYDAVLTNDGNGYDDRTGVFTCPVAGTYMFVVDALSRPRIWLELKVNNDTVGRLHVYPEHRADLIQMSRTVIVKLKTGDNVKVENIRNGVYIYPHMYSGFSGTLLH</sequence>
<reference evidence="1" key="1">
    <citation type="journal article" date="2012" name="Nature">
        <title>The oyster genome reveals stress adaptation and complexity of shell formation.</title>
        <authorList>
            <person name="Zhang G."/>
            <person name="Fang X."/>
            <person name="Guo X."/>
            <person name="Li L."/>
            <person name="Luo R."/>
            <person name="Xu F."/>
            <person name="Yang P."/>
            <person name="Zhang L."/>
            <person name="Wang X."/>
            <person name="Qi H."/>
            <person name="Xiong Z."/>
            <person name="Que H."/>
            <person name="Xie Y."/>
            <person name="Holland P.W."/>
            <person name="Paps J."/>
            <person name="Zhu Y."/>
            <person name="Wu F."/>
            <person name="Chen Y."/>
            <person name="Wang J."/>
            <person name="Peng C."/>
            <person name="Meng J."/>
            <person name="Yang L."/>
            <person name="Liu J."/>
            <person name="Wen B."/>
            <person name="Zhang N."/>
            <person name="Huang Z."/>
            <person name="Zhu Q."/>
            <person name="Feng Y."/>
            <person name="Mount A."/>
            <person name="Hedgecock D."/>
            <person name="Xu Z."/>
            <person name="Liu Y."/>
            <person name="Domazet-Loso T."/>
            <person name="Du Y."/>
            <person name="Sun X."/>
            <person name="Zhang S."/>
            <person name="Liu B."/>
            <person name="Cheng P."/>
            <person name="Jiang X."/>
            <person name="Li J."/>
            <person name="Fan D."/>
            <person name="Wang W."/>
            <person name="Fu W."/>
            <person name="Wang T."/>
            <person name="Wang B."/>
            <person name="Zhang J."/>
            <person name="Peng Z."/>
            <person name="Li Y."/>
            <person name="Li N."/>
            <person name="Wang J."/>
            <person name="Chen M."/>
            <person name="He Y."/>
            <person name="Tan F."/>
            <person name="Song X."/>
            <person name="Zheng Q."/>
            <person name="Huang R."/>
            <person name="Yang H."/>
            <person name="Du X."/>
            <person name="Chen L."/>
            <person name="Yang M."/>
            <person name="Gaffney P.M."/>
            <person name="Wang S."/>
            <person name="Luo L."/>
            <person name="She Z."/>
            <person name="Ming Y."/>
            <person name="Huang W."/>
            <person name="Zhang S."/>
            <person name="Huang B."/>
            <person name="Zhang Y."/>
            <person name="Qu T."/>
            <person name="Ni P."/>
            <person name="Miao G."/>
            <person name="Wang J."/>
            <person name="Wang Q."/>
            <person name="Steinberg C.E."/>
            <person name="Wang H."/>
            <person name="Li N."/>
            <person name="Qian L."/>
            <person name="Zhang G."/>
            <person name="Li Y."/>
            <person name="Yang H."/>
            <person name="Liu X."/>
            <person name="Wang J."/>
            <person name="Yin Y."/>
            <person name="Wang J."/>
        </authorList>
    </citation>
    <scope>NUCLEOTIDE SEQUENCE [LARGE SCALE GENOMIC DNA]</scope>
    <source>
        <strain evidence="1">05x7-T-G4-1.051#20</strain>
    </source>
</reference>
<dbReference type="AlphaFoldDB" id="K1RW87"/>
<dbReference type="InterPro" id="IPR024071">
    <property type="entry name" value="S-Me-THD_C_sf"/>
</dbReference>
<dbReference type="InParanoid" id="K1RW87"/>
<name>K1RW87_MAGGI</name>
<dbReference type="InterPro" id="IPR048350">
    <property type="entry name" value="S-Me-THD-like_C"/>
</dbReference>
<dbReference type="GO" id="GO:0016787">
    <property type="term" value="F:hydrolase activity"/>
    <property type="evidence" value="ECO:0007669"/>
    <property type="project" value="InterPro"/>
</dbReference>
<dbReference type="InterPro" id="IPR045079">
    <property type="entry name" value="Oxoprolinase-like"/>
</dbReference>
<dbReference type="PRINTS" id="PR00007">
    <property type="entry name" value="COMPLEMNTC1Q"/>
</dbReference>
<dbReference type="InterPro" id="IPR027479">
    <property type="entry name" value="S-Me-THD_N_sf"/>
</dbReference>
<dbReference type="Gene3D" id="3.30.420.40">
    <property type="match status" value="1"/>
</dbReference>
<evidence type="ECO:0000313" key="1">
    <source>
        <dbReference type="EMBL" id="EKC39091.1"/>
    </source>
</evidence>
<dbReference type="InterPro" id="IPR002821">
    <property type="entry name" value="Hydantoinase_A"/>
</dbReference>
<dbReference type="SUPFAM" id="SSF160991">
    <property type="entry name" value="CV3147-like"/>
    <property type="match status" value="1"/>
</dbReference>
<dbReference type="Pfam" id="PF20906">
    <property type="entry name" value="S-Me-THD_C"/>
    <property type="match status" value="1"/>
</dbReference>
<dbReference type="Gene3D" id="2.40.390.10">
    <property type="entry name" value="CV3147-like"/>
    <property type="match status" value="1"/>
</dbReference>
<dbReference type="PROSITE" id="PS50871">
    <property type="entry name" value="C1Q"/>
    <property type="match status" value="1"/>
</dbReference>
<dbReference type="InterPro" id="IPR008983">
    <property type="entry name" value="Tumour_necrosis_fac-like_dom"/>
</dbReference>
<accession>K1RW87</accession>
<protein>
    <submittedName>
        <fullName evidence="1">Hydantoin utilization protein A</fullName>
    </submittedName>
</protein>
<dbReference type="Gene3D" id="3.40.1610.10">
    <property type="entry name" value="CV3147-like domain"/>
    <property type="match status" value="1"/>
</dbReference>
<dbReference type="Pfam" id="PF05378">
    <property type="entry name" value="Hydant_A_N"/>
    <property type="match status" value="1"/>
</dbReference>